<protein>
    <recommendedName>
        <fullName evidence="4">HEAT repeat domain-containing protein</fullName>
    </recommendedName>
</protein>
<dbReference type="EMBL" id="JAUQSY010000011">
    <property type="protein sequence ID" value="MDO7876468.1"/>
    <property type="molecule type" value="Genomic_DNA"/>
</dbReference>
<comment type="caution">
    <text evidence="2">The sequence shown here is derived from an EMBL/GenBank/DDBJ whole genome shotgun (WGS) entry which is preliminary data.</text>
</comment>
<evidence type="ECO:0000313" key="2">
    <source>
        <dbReference type="EMBL" id="MDO7876468.1"/>
    </source>
</evidence>
<gene>
    <name evidence="2" type="ORF">Q5H93_17115</name>
</gene>
<feature type="signal peptide" evidence="1">
    <location>
        <begin position="1"/>
        <end position="23"/>
    </location>
</feature>
<feature type="chain" id="PRO_5045998798" description="HEAT repeat domain-containing protein" evidence="1">
    <location>
        <begin position="24"/>
        <end position="167"/>
    </location>
</feature>
<accession>A0ABT9BDX2</accession>
<organism evidence="2 3">
    <name type="scientific">Hymenobacter aranciens</name>
    <dbReference type="NCBI Taxonomy" id="3063996"/>
    <lineage>
        <taxon>Bacteria</taxon>
        <taxon>Pseudomonadati</taxon>
        <taxon>Bacteroidota</taxon>
        <taxon>Cytophagia</taxon>
        <taxon>Cytophagales</taxon>
        <taxon>Hymenobacteraceae</taxon>
        <taxon>Hymenobacter</taxon>
    </lineage>
</organism>
<dbReference type="RefSeq" id="WP_305007834.1">
    <property type="nucleotide sequence ID" value="NZ_JAUQSY010000011.1"/>
</dbReference>
<name>A0ABT9BDX2_9BACT</name>
<evidence type="ECO:0000256" key="1">
    <source>
        <dbReference type="SAM" id="SignalP"/>
    </source>
</evidence>
<dbReference type="Proteomes" id="UP001176429">
    <property type="component" value="Unassembled WGS sequence"/>
</dbReference>
<evidence type="ECO:0000313" key="3">
    <source>
        <dbReference type="Proteomes" id="UP001176429"/>
    </source>
</evidence>
<evidence type="ECO:0008006" key="4">
    <source>
        <dbReference type="Google" id="ProtNLM"/>
    </source>
</evidence>
<proteinExistence type="predicted"/>
<reference evidence="2" key="1">
    <citation type="submission" date="2023-07" db="EMBL/GenBank/DDBJ databases">
        <authorList>
            <person name="Kim M.K."/>
        </authorList>
    </citation>
    <scope>NUCLEOTIDE SEQUENCE</scope>
    <source>
        <strain evidence="2">ASUV-10-1</strain>
    </source>
</reference>
<keyword evidence="1" id="KW-0732">Signal</keyword>
<sequence length="167" mass="18908">MRNFILGLLCLTCWGFYSPACWAQVRPAIQKLARAIAADSTVDAERVGRGGVETEQYRRYKQLLALATDAELLTLTDHRSPAVRCYAYQSLCQRNSLSVLSTLRKHECDTTMIKARVGCFGLYMPVIVSMKQDFEAWQKKQPQPLAAADTLLLSRIDQADYERRKAT</sequence>
<keyword evidence="3" id="KW-1185">Reference proteome</keyword>